<sequence length="208" mass="22483">MDMRVSKATAVVVQHVTERDVPWFMEWQREVSEASGAFPGSVGTEVYPPPGGRAGDWVAVVTFEDEPSLRAWLDSPERARLVERLRAAVGRFTLKLAPGGFGAWFAGCVGAQAPPGWKTALVVLLGLYPTVMLLSFFPGRLLTPMGFALSMLVGNALSVILLQWCVMPALNKVFGPWLTADPVRQRALHLGGLAAVLLLLAGLATLFR</sequence>
<gene>
    <name evidence="2" type="ORF">NNJEOMEG_03249</name>
</gene>
<feature type="transmembrane region" description="Helical" evidence="1">
    <location>
        <begin position="149"/>
        <end position="170"/>
    </location>
</feature>
<evidence type="ECO:0000256" key="1">
    <source>
        <dbReference type="SAM" id="Phobius"/>
    </source>
</evidence>
<accession>A0A6V8M030</accession>
<comment type="caution">
    <text evidence="2">The sequence shown here is derived from an EMBL/GenBank/DDBJ whole genome shotgun (WGS) entry which is preliminary data.</text>
</comment>
<dbReference type="Gene3D" id="3.30.70.100">
    <property type="match status" value="1"/>
</dbReference>
<protein>
    <recommendedName>
        <fullName evidence="4">ABM domain-containing protein</fullName>
    </recommendedName>
</protein>
<reference evidence="2 3" key="2">
    <citation type="submission" date="2020-05" db="EMBL/GenBank/DDBJ databases">
        <title>Draft genome sequence of Desulfovibrio sp. strainFSS-1.</title>
        <authorList>
            <person name="Shimoshige H."/>
            <person name="Kobayashi H."/>
            <person name="Maekawa T."/>
        </authorList>
    </citation>
    <scope>NUCLEOTIDE SEQUENCE [LARGE SCALE GENOMIC DNA]</scope>
    <source>
        <strain evidence="2 3">SIID29052-01</strain>
    </source>
</reference>
<dbReference type="PANTHER" id="PTHR40057">
    <property type="entry name" value="SLR1162 PROTEIN"/>
    <property type="match status" value="1"/>
</dbReference>
<name>A0A6V8M030_9BACT</name>
<keyword evidence="3" id="KW-1185">Reference proteome</keyword>
<dbReference type="InterPro" id="IPR038762">
    <property type="entry name" value="ABM_predict"/>
</dbReference>
<dbReference type="PANTHER" id="PTHR40057:SF1">
    <property type="entry name" value="SLR1162 PROTEIN"/>
    <property type="match status" value="1"/>
</dbReference>
<proteinExistence type="predicted"/>
<feature type="transmembrane region" description="Helical" evidence="1">
    <location>
        <begin position="190"/>
        <end position="207"/>
    </location>
</feature>
<feature type="transmembrane region" description="Helical" evidence="1">
    <location>
        <begin position="92"/>
        <end position="113"/>
    </location>
</feature>
<dbReference type="AlphaFoldDB" id="A0A6V8M030"/>
<keyword evidence="1" id="KW-0812">Transmembrane</keyword>
<organism evidence="2 3">
    <name type="scientific">Fundidesulfovibrio magnetotacticus</name>
    <dbReference type="NCBI Taxonomy" id="2730080"/>
    <lineage>
        <taxon>Bacteria</taxon>
        <taxon>Pseudomonadati</taxon>
        <taxon>Thermodesulfobacteriota</taxon>
        <taxon>Desulfovibrionia</taxon>
        <taxon>Desulfovibrionales</taxon>
        <taxon>Desulfovibrionaceae</taxon>
        <taxon>Fundidesulfovibrio</taxon>
    </lineage>
</organism>
<evidence type="ECO:0000313" key="3">
    <source>
        <dbReference type="Proteomes" id="UP000494245"/>
    </source>
</evidence>
<keyword evidence="1" id="KW-1133">Transmembrane helix</keyword>
<dbReference type="EMBL" id="BLTE01000016">
    <property type="protein sequence ID" value="GFK95386.1"/>
    <property type="molecule type" value="Genomic_DNA"/>
</dbReference>
<dbReference type="Proteomes" id="UP000494245">
    <property type="component" value="Unassembled WGS sequence"/>
</dbReference>
<keyword evidence="1" id="KW-0472">Membrane</keyword>
<reference evidence="2 3" key="1">
    <citation type="submission" date="2020-04" db="EMBL/GenBank/DDBJ databases">
        <authorList>
            <consortium name="Desulfovibrio sp. FSS-1 genome sequencing consortium"/>
            <person name="Shimoshige H."/>
            <person name="Kobayashi H."/>
            <person name="Maekawa T."/>
        </authorList>
    </citation>
    <scope>NUCLEOTIDE SEQUENCE [LARGE SCALE GENOMIC DNA]</scope>
    <source>
        <strain evidence="2 3">SIID29052-01</strain>
    </source>
</reference>
<dbReference type="InterPro" id="IPR011008">
    <property type="entry name" value="Dimeric_a/b-barrel"/>
</dbReference>
<dbReference type="SUPFAM" id="SSF54909">
    <property type="entry name" value="Dimeric alpha+beta barrel"/>
    <property type="match status" value="1"/>
</dbReference>
<evidence type="ECO:0000313" key="2">
    <source>
        <dbReference type="EMBL" id="GFK95386.1"/>
    </source>
</evidence>
<dbReference type="RefSeq" id="WP_173086348.1">
    <property type="nucleotide sequence ID" value="NZ_BLTE01000016.1"/>
</dbReference>
<evidence type="ECO:0008006" key="4">
    <source>
        <dbReference type="Google" id="ProtNLM"/>
    </source>
</evidence>
<feature type="transmembrane region" description="Helical" evidence="1">
    <location>
        <begin position="119"/>
        <end position="137"/>
    </location>
</feature>